<sequence length="610" mass="64278">MNTGADNRDANGEEDDRTVYHPRLPDESEGERTVFNSPRAPGAPPPGSGGIKAGDTLNHMFSVRRFIARGGMGEVFEGTSLATDERVAIKVMLPALAADPNVIALFRREAQTLTRLHHEAVVHYRGAATDPELGVFYIVTEYIDGTALSDRLGTLRPDPAALTGLLRRLASGLAAAHRLGAIHRDVSPDNVLLAGDDLTRAKLIDFGIAKDLDPGSKTIVGDGFAGKLGYVAPEQLGDYDRSLGPWTDVYSLGLVILAVARGADLGLGGTLVDAVDKRRAGFDLSALPAALRPIVARMVKVDPADRFRDMEAVLAALRDVDALSPQPLPVRWIAVGAVVAVLLVVVALFALRPGEQPATNAAPASDTMQRARSAIDAALPSVGCTWLSITNIAERAGGIDVALAGVAGNPAQAQGEIAAALRGAGSDARAIDFADVSLITPAGCAALDAFRQIRATGASRLSVPQRRFAMRPQPADSAYAGRVAANAIVGIAIADPSLDFALLGLEPSGRIDMVIPSRAAFLDQVRASRNGVPITDLGRDRYRLQIDLDHAGWSGLLLVTGKGPFDTAALAPDLGARGSEWRNRIATLAGERGWRTDMVWFESVQAGRAN</sequence>
<comment type="caution">
    <text evidence="8">The sequence shown here is derived from an EMBL/GenBank/DDBJ whole genome shotgun (WGS) entry which is preliminary data.</text>
</comment>
<feature type="transmembrane region" description="Helical" evidence="6">
    <location>
        <begin position="332"/>
        <end position="351"/>
    </location>
</feature>
<accession>A0A245ZML2</accession>
<keyword evidence="6" id="KW-0812">Transmembrane</keyword>
<gene>
    <name evidence="8" type="primary">pknA</name>
    <name evidence="8" type="ORF">SPMU_19710</name>
</gene>
<feature type="domain" description="Protein kinase" evidence="7">
    <location>
        <begin position="61"/>
        <end position="317"/>
    </location>
</feature>
<organism evidence="8 9">
    <name type="scientific">Sphingomonas mucosissima</name>
    <dbReference type="NCBI Taxonomy" id="370959"/>
    <lineage>
        <taxon>Bacteria</taxon>
        <taxon>Pseudomonadati</taxon>
        <taxon>Pseudomonadota</taxon>
        <taxon>Alphaproteobacteria</taxon>
        <taxon>Sphingomonadales</taxon>
        <taxon>Sphingomonadaceae</taxon>
        <taxon>Sphingomonas</taxon>
    </lineage>
</organism>
<proteinExistence type="predicted"/>
<evidence type="ECO:0000256" key="4">
    <source>
        <dbReference type="ARBA" id="ARBA00022840"/>
    </source>
</evidence>
<dbReference type="Gene3D" id="1.10.510.10">
    <property type="entry name" value="Transferase(Phosphotransferase) domain 1"/>
    <property type="match status" value="1"/>
</dbReference>
<dbReference type="AlphaFoldDB" id="A0A245ZML2"/>
<dbReference type="PANTHER" id="PTHR43289:SF34">
    <property type="entry name" value="SERINE_THREONINE-PROTEIN KINASE YBDM-RELATED"/>
    <property type="match status" value="1"/>
</dbReference>
<evidence type="ECO:0000256" key="3">
    <source>
        <dbReference type="ARBA" id="ARBA00022777"/>
    </source>
</evidence>
<dbReference type="InterPro" id="IPR000719">
    <property type="entry name" value="Prot_kinase_dom"/>
</dbReference>
<dbReference type="Pfam" id="PF00069">
    <property type="entry name" value="Pkinase"/>
    <property type="match status" value="1"/>
</dbReference>
<keyword evidence="9" id="KW-1185">Reference proteome</keyword>
<dbReference type="Proteomes" id="UP000197783">
    <property type="component" value="Unassembled WGS sequence"/>
</dbReference>
<feature type="compositionally biased region" description="Basic and acidic residues" evidence="5">
    <location>
        <begin position="1"/>
        <end position="32"/>
    </location>
</feature>
<evidence type="ECO:0000256" key="1">
    <source>
        <dbReference type="ARBA" id="ARBA00022679"/>
    </source>
</evidence>
<evidence type="ECO:0000256" key="5">
    <source>
        <dbReference type="SAM" id="MobiDB-lite"/>
    </source>
</evidence>
<dbReference type="EMBL" id="NBBJ01000002">
    <property type="protein sequence ID" value="OWK30979.1"/>
    <property type="molecule type" value="Genomic_DNA"/>
</dbReference>
<evidence type="ECO:0000256" key="2">
    <source>
        <dbReference type="ARBA" id="ARBA00022741"/>
    </source>
</evidence>
<reference evidence="8 9" key="1">
    <citation type="submission" date="2017-03" db="EMBL/GenBank/DDBJ databases">
        <title>Genome sequence of Sphingomonas mucosissima DSM 17494.</title>
        <authorList>
            <person name="Poehlein A."/>
            <person name="Wuebbeler J.H."/>
            <person name="Steinbuechel A."/>
            <person name="Daniel R."/>
        </authorList>
    </citation>
    <scope>NUCLEOTIDE SEQUENCE [LARGE SCALE GENOMIC DNA]</scope>
    <source>
        <strain evidence="8 9">DSM 17494</strain>
    </source>
</reference>
<evidence type="ECO:0000259" key="7">
    <source>
        <dbReference type="PROSITE" id="PS50011"/>
    </source>
</evidence>
<dbReference type="CDD" id="cd14014">
    <property type="entry name" value="STKc_PknB_like"/>
    <property type="match status" value="1"/>
</dbReference>
<name>A0A245ZML2_9SPHN</name>
<dbReference type="OrthoDB" id="9801841at2"/>
<dbReference type="PANTHER" id="PTHR43289">
    <property type="entry name" value="MITOGEN-ACTIVATED PROTEIN KINASE KINASE KINASE 20-RELATED"/>
    <property type="match status" value="1"/>
</dbReference>
<keyword evidence="2" id="KW-0547">Nucleotide-binding</keyword>
<keyword evidence="6" id="KW-1133">Transmembrane helix</keyword>
<dbReference type="SUPFAM" id="SSF56112">
    <property type="entry name" value="Protein kinase-like (PK-like)"/>
    <property type="match status" value="1"/>
</dbReference>
<dbReference type="GO" id="GO:0004674">
    <property type="term" value="F:protein serine/threonine kinase activity"/>
    <property type="evidence" value="ECO:0007669"/>
    <property type="project" value="UniProtKB-EC"/>
</dbReference>
<evidence type="ECO:0000313" key="8">
    <source>
        <dbReference type="EMBL" id="OWK30979.1"/>
    </source>
</evidence>
<dbReference type="GO" id="GO:0005524">
    <property type="term" value="F:ATP binding"/>
    <property type="evidence" value="ECO:0007669"/>
    <property type="project" value="UniProtKB-KW"/>
</dbReference>
<dbReference type="InterPro" id="IPR011009">
    <property type="entry name" value="Kinase-like_dom_sf"/>
</dbReference>
<keyword evidence="1 8" id="KW-0808">Transferase</keyword>
<keyword evidence="6" id="KW-0472">Membrane</keyword>
<keyword evidence="4" id="KW-0067">ATP-binding</keyword>
<keyword evidence="3 8" id="KW-0418">Kinase</keyword>
<evidence type="ECO:0000313" key="9">
    <source>
        <dbReference type="Proteomes" id="UP000197783"/>
    </source>
</evidence>
<evidence type="ECO:0000256" key="6">
    <source>
        <dbReference type="SAM" id="Phobius"/>
    </source>
</evidence>
<dbReference type="Gene3D" id="3.30.200.20">
    <property type="entry name" value="Phosphorylase Kinase, domain 1"/>
    <property type="match status" value="1"/>
</dbReference>
<dbReference type="RefSeq" id="WP_088333634.1">
    <property type="nucleotide sequence ID" value="NZ_NBBJ01000002.1"/>
</dbReference>
<dbReference type="PROSITE" id="PS50011">
    <property type="entry name" value="PROTEIN_KINASE_DOM"/>
    <property type="match status" value="1"/>
</dbReference>
<dbReference type="EC" id="2.7.11.1" evidence="8"/>
<protein>
    <submittedName>
        <fullName evidence="8">Serine/threonine-protein kinase PknA</fullName>
        <ecNumber evidence="8">2.7.11.1</ecNumber>
    </submittedName>
</protein>
<feature type="region of interest" description="Disordered" evidence="5">
    <location>
        <begin position="1"/>
        <end position="52"/>
    </location>
</feature>